<feature type="signal peptide" evidence="1">
    <location>
        <begin position="1"/>
        <end position="17"/>
    </location>
</feature>
<comment type="caution">
    <text evidence="2">The sequence shown here is derived from an EMBL/GenBank/DDBJ whole genome shotgun (WGS) entry which is preliminary data.</text>
</comment>
<keyword evidence="1" id="KW-0732">Signal</keyword>
<sequence>MFVFFFYAATLISYVTPESCYYQRCLGCYPQETEWPGSPVECHPSNWVSAQWVHNIGHPPPTTDSRIPIEYRCLKMVATPDNKSLGNTVDVIRGCVPRAQVDSVCLGLLAVERARGHSNARCTTCNRNNLTPESCYYQRCLGCYPQETEWPGSPVECHPSNWVSAQWVHNIGHPPPTTDSRIPIEYRCLKMVATPDNKSLGNTVDVIRGCVPRAQVDSVCLGLLAVERARGHSNARCTTCNRNNCNAAVRTDVVITTPIAILILYYVLR</sequence>
<reference evidence="2" key="1">
    <citation type="submission" date="2021-04" db="EMBL/GenBank/DDBJ databases">
        <authorList>
            <person name="Tunstrom K."/>
        </authorList>
    </citation>
    <scope>NUCLEOTIDE SEQUENCE</scope>
</reference>
<organism evidence="2 3">
    <name type="scientific">Parnassius apollo</name>
    <name type="common">Apollo butterfly</name>
    <name type="synonym">Papilio apollo</name>
    <dbReference type="NCBI Taxonomy" id="110799"/>
    <lineage>
        <taxon>Eukaryota</taxon>
        <taxon>Metazoa</taxon>
        <taxon>Ecdysozoa</taxon>
        <taxon>Arthropoda</taxon>
        <taxon>Hexapoda</taxon>
        <taxon>Insecta</taxon>
        <taxon>Pterygota</taxon>
        <taxon>Neoptera</taxon>
        <taxon>Endopterygota</taxon>
        <taxon>Lepidoptera</taxon>
        <taxon>Glossata</taxon>
        <taxon>Ditrysia</taxon>
        <taxon>Papilionoidea</taxon>
        <taxon>Papilionidae</taxon>
        <taxon>Parnassiinae</taxon>
        <taxon>Parnassini</taxon>
        <taxon>Parnassius</taxon>
        <taxon>Parnassius</taxon>
    </lineage>
</organism>
<dbReference type="EMBL" id="CAJQZP010000171">
    <property type="protein sequence ID" value="CAG4942334.1"/>
    <property type="molecule type" value="Genomic_DNA"/>
</dbReference>
<protein>
    <submittedName>
        <fullName evidence="2">(apollo) hypothetical protein</fullName>
    </submittedName>
</protein>
<evidence type="ECO:0000313" key="2">
    <source>
        <dbReference type="EMBL" id="CAG4942334.1"/>
    </source>
</evidence>
<dbReference type="Proteomes" id="UP000691718">
    <property type="component" value="Unassembled WGS sequence"/>
</dbReference>
<evidence type="ECO:0000256" key="1">
    <source>
        <dbReference type="SAM" id="SignalP"/>
    </source>
</evidence>
<feature type="chain" id="PRO_5035895664" evidence="1">
    <location>
        <begin position="18"/>
        <end position="269"/>
    </location>
</feature>
<name>A0A8S3W5G5_PARAO</name>
<proteinExistence type="predicted"/>
<keyword evidence="3" id="KW-1185">Reference proteome</keyword>
<accession>A0A8S3W5G5</accession>
<evidence type="ECO:0000313" key="3">
    <source>
        <dbReference type="Proteomes" id="UP000691718"/>
    </source>
</evidence>
<dbReference type="OrthoDB" id="6699478at2759"/>
<gene>
    <name evidence="2" type="ORF">PAPOLLO_LOCUS2402</name>
</gene>
<dbReference type="AlphaFoldDB" id="A0A8S3W5G5"/>